<keyword evidence="6 8" id="KW-1133">Transmembrane helix</keyword>
<evidence type="ECO:0000256" key="2">
    <source>
        <dbReference type="ARBA" id="ARBA00007935"/>
    </source>
</evidence>
<evidence type="ECO:0000256" key="7">
    <source>
        <dbReference type="ARBA" id="ARBA00023136"/>
    </source>
</evidence>
<dbReference type="FunFam" id="1.10.3470.10:FF:000001">
    <property type="entry name" value="Vitamin B12 ABC transporter permease BtuC"/>
    <property type="match status" value="1"/>
</dbReference>
<feature type="transmembrane region" description="Helical" evidence="8">
    <location>
        <begin position="296"/>
        <end position="314"/>
    </location>
</feature>
<dbReference type="GO" id="GO:0033214">
    <property type="term" value="P:siderophore-iron import into cell"/>
    <property type="evidence" value="ECO:0007669"/>
    <property type="project" value="TreeGrafter"/>
</dbReference>
<dbReference type="Pfam" id="PF01032">
    <property type="entry name" value="FecCD"/>
    <property type="match status" value="1"/>
</dbReference>
<sequence>MSALHAPGGGVLAKLTARFALSVLVLALALLAGTAIGETRIPFETVLSALANRLYGAGYPIDKIDEGIIWAYRLPRAVTAACCGAALALSGVVLQSLLRNPLAEPYLMGISAGASTGAVLVTVAGVGGGMVSMSFGALMGGITAFGLVAGLAAASGAGSGMKASGQIILAGIAGSQMFNAMTSFIITKSANSEQARGIMFWLLGNLSGVRWDDLWLAVPVALIGLVICLLHMRVLDAFGFGAESAASLGVNLGRTQVLLIGTASAMTALMVSIVGAVGFVGLVVPHAARLMFGTRHYHLIPASALLGAVFLIGSDILSRTLISGQVLPIGVITSLIGAPCFAILLLRMRRQK</sequence>
<feature type="transmembrane region" description="Helical" evidence="8">
    <location>
        <begin position="326"/>
        <end position="346"/>
    </location>
</feature>
<evidence type="ECO:0000313" key="10">
    <source>
        <dbReference type="Proteomes" id="UP000282125"/>
    </source>
</evidence>
<feature type="transmembrane region" description="Helical" evidence="8">
    <location>
        <begin position="133"/>
        <end position="154"/>
    </location>
</feature>
<name>A0A3P3DCJ1_9RHOB</name>
<comment type="subcellular location">
    <subcellularLocation>
        <location evidence="1">Cell membrane</location>
        <topology evidence="1">Multi-pass membrane protein</topology>
    </subcellularLocation>
</comment>
<evidence type="ECO:0000256" key="8">
    <source>
        <dbReference type="SAM" id="Phobius"/>
    </source>
</evidence>
<dbReference type="CDD" id="cd06550">
    <property type="entry name" value="TM_ABC_iron-siderophores_like"/>
    <property type="match status" value="1"/>
</dbReference>
<accession>A0A3P3DCJ1</accession>
<feature type="transmembrane region" description="Helical" evidence="8">
    <location>
        <begin position="106"/>
        <end position="127"/>
    </location>
</feature>
<dbReference type="RefSeq" id="WP_124966093.1">
    <property type="nucleotide sequence ID" value="NZ_RRAZ01000027.1"/>
</dbReference>
<feature type="transmembrane region" description="Helical" evidence="8">
    <location>
        <begin position="77"/>
        <end position="94"/>
    </location>
</feature>
<organism evidence="9 10">
    <name type="scientific">Falsigemmobacter faecalis</name>
    <dbReference type="NCBI Taxonomy" id="2488730"/>
    <lineage>
        <taxon>Bacteria</taxon>
        <taxon>Pseudomonadati</taxon>
        <taxon>Pseudomonadota</taxon>
        <taxon>Alphaproteobacteria</taxon>
        <taxon>Rhodobacterales</taxon>
        <taxon>Paracoccaceae</taxon>
        <taxon>Falsigemmobacter</taxon>
    </lineage>
</organism>
<dbReference type="InterPro" id="IPR037294">
    <property type="entry name" value="ABC_BtuC-like"/>
</dbReference>
<evidence type="ECO:0000256" key="3">
    <source>
        <dbReference type="ARBA" id="ARBA00022448"/>
    </source>
</evidence>
<evidence type="ECO:0000256" key="6">
    <source>
        <dbReference type="ARBA" id="ARBA00022989"/>
    </source>
</evidence>
<evidence type="ECO:0000256" key="1">
    <source>
        <dbReference type="ARBA" id="ARBA00004651"/>
    </source>
</evidence>
<feature type="transmembrane region" description="Helical" evidence="8">
    <location>
        <begin position="214"/>
        <end position="235"/>
    </location>
</feature>
<keyword evidence="4" id="KW-1003">Cell membrane</keyword>
<keyword evidence="3" id="KW-0813">Transport</keyword>
<keyword evidence="5 8" id="KW-0812">Transmembrane</keyword>
<evidence type="ECO:0000313" key="9">
    <source>
        <dbReference type="EMBL" id="RRH72043.1"/>
    </source>
</evidence>
<dbReference type="GO" id="GO:0022857">
    <property type="term" value="F:transmembrane transporter activity"/>
    <property type="evidence" value="ECO:0007669"/>
    <property type="project" value="InterPro"/>
</dbReference>
<feature type="transmembrane region" description="Helical" evidence="8">
    <location>
        <begin position="255"/>
        <end position="284"/>
    </location>
</feature>
<proteinExistence type="inferred from homology"/>
<evidence type="ECO:0000256" key="5">
    <source>
        <dbReference type="ARBA" id="ARBA00022692"/>
    </source>
</evidence>
<comment type="caution">
    <text evidence="9">The sequence shown here is derived from an EMBL/GenBank/DDBJ whole genome shotgun (WGS) entry which is preliminary data.</text>
</comment>
<dbReference type="InterPro" id="IPR000522">
    <property type="entry name" value="ABC_transptr_permease_BtuC"/>
</dbReference>
<gene>
    <name evidence="9" type="ORF">EG244_15560</name>
</gene>
<dbReference type="PANTHER" id="PTHR30472:SF67">
    <property type="entry name" value="PERMEASE OF ABC TRANSPORTER-RELATED"/>
    <property type="match status" value="1"/>
</dbReference>
<dbReference type="SUPFAM" id="SSF81345">
    <property type="entry name" value="ABC transporter involved in vitamin B12 uptake, BtuC"/>
    <property type="match status" value="1"/>
</dbReference>
<comment type="similarity">
    <text evidence="2">Belongs to the binding-protein-dependent transport system permease family. FecCD subfamily.</text>
</comment>
<reference evidence="9 10" key="1">
    <citation type="submission" date="2018-11" db="EMBL/GenBank/DDBJ databases">
        <title>Gemmobacter sp. nov., YIM 102744-1 draft genome.</title>
        <authorList>
            <person name="Li G."/>
            <person name="Jiang Y."/>
        </authorList>
    </citation>
    <scope>NUCLEOTIDE SEQUENCE [LARGE SCALE GENOMIC DNA]</scope>
    <source>
        <strain evidence="9 10">YIM 102744-1</strain>
    </source>
</reference>
<dbReference type="GO" id="GO:0005886">
    <property type="term" value="C:plasma membrane"/>
    <property type="evidence" value="ECO:0007669"/>
    <property type="project" value="UniProtKB-SubCell"/>
</dbReference>
<keyword evidence="7 8" id="KW-0472">Membrane</keyword>
<keyword evidence="10" id="KW-1185">Reference proteome</keyword>
<protein>
    <submittedName>
        <fullName evidence="9">Iron ABC transporter permease</fullName>
    </submittedName>
</protein>
<dbReference type="Proteomes" id="UP000282125">
    <property type="component" value="Unassembled WGS sequence"/>
</dbReference>
<dbReference type="AlphaFoldDB" id="A0A3P3DCJ1"/>
<dbReference type="Gene3D" id="1.10.3470.10">
    <property type="entry name" value="ABC transporter involved in vitamin B12 uptake, BtuC"/>
    <property type="match status" value="1"/>
</dbReference>
<dbReference type="PANTHER" id="PTHR30472">
    <property type="entry name" value="FERRIC ENTEROBACTIN TRANSPORT SYSTEM PERMEASE PROTEIN"/>
    <property type="match status" value="1"/>
</dbReference>
<dbReference type="EMBL" id="RRAZ01000027">
    <property type="protein sequence ID" value="RRH72043.1"/>
    <property type="molecule type" value="Genomic_DNA"/>
</dbReference>
<evidence type="ECO:0000256" key="4">
    <source>
        <dbReference type="ARBA" id="ARBA00022475"/>
    </source>
</evidence>
<dbReference type="OrthoDB" id="9811975at2"/>